<sequence>MVAIPPKFTPEVLKNQQKQANYGVLEQLEGTWVNVTADPKSKMLGVHTTCLPSPGTNSETIPGKFRFLCQNYTEELTFTLVQGGVRNRAGANEQFCGAVKYDTSIRDLENNLLHEENGMYLWLDQIYNHAASDTSVEIDIGFPELASGDGAKGPVYVPGYSVARSGTIPHGSTVQMFGKSSSNKGAPQFPSGPAAWDFDFLAISPSMGGAGTTPSTPIDLDAPPPPWVFDTALPATDPSGNKTYTQRILAHDLYPYSVRPDLILRDAIKGQKIKQYTLIEMDTRELTGPQGGILNTPLVRRFVPAVKMDLRMWIETVEEDGKDVLQLQYEQIVDFEFHFGTDGGVTRWPHIQVNTLRKKA</sequence>
<organism evidence="1 2">
    <name type="scientific">Thetidibacter halocola</name>
    <dbReference type="NCBI Taxonomy" id="2827239"/>
    <lineage>
        <taxon>Bacteria</taxon>
        <taxon>Pseudomonadati</taxon>
        <taxon>Pseudomonadota</taxon>
        <taxon>Alphaproteobacteria</taxon>
        <taxon>Rhodobacterales</taxon>
        <taxon>Roseobacteraceae</taxon>
        <taxon>Thetidibacter</taxon>
    </lineage>
</organism>
<evidence type="ECO:0000313" key="1">
    <source>
        <dbReference type="EMBL" id="MBS0124458.1"/>
    </source>
</evidence>
<dbReference type="Proteomes" id="UP000681356">
    <property type="component" value="Unassembled WGS sequence"/>
</dbReference>
<evidence type="ECO:0000313" key="2">
    <source>
        <dbReference type="Proteomes" id="UP000681356"/>
    </source>
</evidence>
<dbReference type="InterPro" id="IPR047975">
    <property type="entry name" value="Heme_bind_FMP"/>
</dbReference>
<accession>A0A8J8B9R3</accession>
<comment type="caution">
    <text evidence="1">The sequence shown here is derived from an EMBL/GenBank/DDBJ whole genome shotgun (WGS) entry which is preliminary data.</text>
</comment>
<dbReference type="AlphaFoldDB" id="A0A8J8B9R3"/>
<proteinExistence type="predicted"/>
<name>A0A8J8B9R3_9RHOB</name>
<protein>
    <submittedName>
        <fullName evidence="1">Uncharacterized protein</fullName>
    </submittedName>
</protein>
<gene>
    <name evidence="1" type="ORF">KB874_09945</name>
</gene>
<reference evidence="1" key="1">
    <citation type="submission" date="2021-04" db="EMBL/GenBank/DDBJ databases">
        <authorList>
            <person name="Yoon J."/>
        </authorList>
    </citation>
    <scope>NUCLEOTIDE SEQUENCE</scope>
    <source>
        <strain evidence="1">KMU-90</strain>
    </source>
</reference>
<dbReference type="RefSeq" id="WP_212536436.1">
    <property type="nucleotide sequence ID" value="NZ_JAGTUU010000004.1"/>
</dbReference>
<dbReference type="EMBL" id="JAGTUU010000004">
    <property type="protein sequence ID" value="MBS0124458.1"/>
    <property type="molecule type" value="Genomic_DNA"/>
</dbReference>
<dbReference type="NCBIfam" id="NF040572">
    <property type="entry name" value="heme_bind_FMP"/>
    <property type="match status" value="1"/>
</dbReference>
<keyword evidence="2" id="KW-1185">Reference proteome</keyword>
<dbReference type="NCBIfam" id="NF040571">
    <property type="entry name" value="peroxidase_FMP"/>
    <property type="match status" value="1"/>
</dbReference>